<dbReference type="OrthoDB" id="4468894at2"/>
<sequence length="81" mass="9228">MTFTDWHTCICGKRAYHRKSDAKKIRRHIGDNTMSVYRCQHSDGWHIGHPPPGLKEGRIGRDQIGAAAIRPSVYNRRGETA</sequence>
<dbReference type="Proteomes" id="UP000271469">
    <property type="component" value="Chromosome"/>
</dbReference>
<dbReference type="AlphaFoldDB" id="A0A3G8JG25"/>
<keyword evidence="2" id="KW-1185">Reference proteome</keyword>
<evidence type="ECO:0000313" key="2">
    <source>
        <dbReference type="Proteomes" id="UP000271469"/>
    </source>
</evidence>
<dbReference type="KEGG" id="gom:D7316_00026"/>
<evidence type="ECO:0000313" key="1">
    <source>
        <dbReference type="EMBL" id="AZG43462.1"/>
    </source>
</evidence>
<reference evidence="1 2" key="1">
    <citation type="submission" date="2018-11" db="EMBL/GenBank/DDBJ databases">
        <title>Gordonia insulae sp. nov., isolated from an island soil.</title>
        <authorList>
            <person name="Kim Y.S."/>
            <person name="Kim S.B."/>
        </authorList>
    </citation>
    <scope>NUCLEOTIDE SEQUENCE [LARGE SCALE GENOMIC DNA]</scope>
    <source>
        <strain evidence="1 2">MMS17-SY073</strain>
    </source>
</reference>
<gene>
    <name evidence="1" type="ORF">D7316_00026</name>
</gene>
<dbReference type="EMBL" id="CP033972">
    <property type="protein sequence ID" value="AZG43462.1"/>
    <property type="molecule type" value="Genomic_DNA"/>
</dbReference>
<accession>A0A3G8JG25</accession>
<organism evidence="1 2">
    <name type="scientific">Gordonia insulae</name>
    <dbReference type="NCBI Taxonomy" id="2420509"/>
    <lineage>
        <taxon>Bacteria</taxon>
        <taxon>Bacillati</taxon>
        <taxon>Actinomycetota</taxon>
        <taxon>Actinomycetes</taxon>
        <taxon>Mycobacteriales</taxon>
        <taxon>Gordoniaceae</taxon>
        <taxon>Gordonia</taxon>
    </lineage>
</organism>
<dbReference type="RefSeq" id="WP_124706503.1">
    <property type="nucleotide sequence ID" value="NZ_CP033972.1"/>
</dbReference>
<name>A0A3G8JG25_9ACTN</name>
<protein>
    <submittedName>
        <fullName evidence="1">Uncharacterized protein</fullName>
    </submittedName>
</protein>
<proteinExistence type="predicted"/>